<dbReference type="AlphaFoldDB" id="A0A328TPM7"/>
<gene>
    <name evidence="1" type="ORF">ACZ87_00997</name>
</gene>
<organism evidence="1 2">
    <name type="scientific">Candidatus Erwinia dacicola</name>
    <dbReference type="NCBI Taxonomy" id="252393"/>
    <lineage>
        <taxon>Bacteria</taxon>
        <taxon>Pseudomonadati</taxon>
        <taxon>Pseudomonadota</taxon>
        <taxon>Gammaproteobacteria</taxon>
        <taxon>Enterobacterales</taxon>
        <taxon>Erwiniaceae</taxon>
        <taxon>Erwinia</taxon>
    </lineage>
</organism>
<name>A0A328TPM7_9GAMM</name>
<sequence length="44" mass="4745">MSGFIGLNPQTMTYAHLVPDYLQDAVMLNPLIGGLTVHGLTTDK</sequence>
<dbReference type="Proteomes" id="UP000244334">
    <property type="component" value="Unassembled WGS sequence"/>
</dbReference>
<proteinExistence type="predicted"/>
<protein>
    <submittedName>
        <fullName evidence="1">Uncharacterized protein</fullName>
    </submittedName>
</protein>
<comment type="caution">
    <text evidence="1">The sequence shown here is derived from an EMBL/GenBank/DDBJ whole genome shotgun (WGS) entry which is preliminary data.</text>
</comment>
<reference evidence="1" key="1">
    <citation type="submission" date="2018-04" db="EMBL/GenBank/DDBJ databases">
        <title>Genomes of the Obligate Erwinia dacicola and Facultative Enterobacter sp. OLF Endosymbionts of the Olive Fruit fly, Bactrocera oleae.</title>
        <authorList>
            <person name="Estes A.M."/>
            <person name="Hearn D.J."/>
            <person name="Agarwal S."/>
            <person name="Pierson E.A."/>
            <person name="Dunning-Hotopp J.C."/>
        </authorList>
    </citation>
    <scope>NUCLEOTIDE SEQUENCE [LARGE SCALE GENOMIC DNA]</scope>
    <source>
        <strain evidence="1">Oroville</strain>
    </source>
</reference>
<accession>A0A328TPM7</accession>
<dbReference type="EMBL" id="LJAM02000056">
    <property type="protein sequence ID" value="RAP72180.1"/>
    <property type="molecule type" value="Genomic_DNA"/>
</dbReference>
<evidence type="ECO:0000313" key="1">
    <source>
        <dbReference type="EMBL" id="RAP72180.1"/>
    </source>
</evidence>
<evidence type="ECO:0000313" key="2">
    <source>
        <dbReference type="Proteomes" id="UP000244334"/>
    </source>
</evidence>
<keyword evidence="2" id="KW-1185">Reference proteome</keyword>